<proteinExistence type="predicted"/>
<comment type="caution">
    <text evidence="1">The sequence shown here is derived from an EMBL/GenBank/DDBJ whole genome shotgun (WGS) entry which is preliminary data.</text>
</comment>
<name>A0A1F6VDI5_9PROT</name>
<reference evidence="1 2" key="1">
    <citation type="journal article" date="2016" name="Nat. Commun.">
        <title>Thousands of microbial genomes shed light on interconnected biogeochemical processes in an aquifer system.</title>
        <authorList>
            <person name="Anantharaman K."/>
            <person name="Brown C.T."/>
            <person name="Hug L.A."/>
            <person name="Sharon I."/>
            <person name="Castelle C.J."/>
            <person name="Probst A.J."/>
            <person name="Thomas B.C."/>
            <person name="Singh A."/>
            <person name="Wilkins M.J."/>
            <person name="Karaoz U."/>
            <person name="Brodie E.L."/>
            <person name="Williams K.H."/>
            <person name="Hubbard S.S."/>
            <person name="Banfield J.F."/>
        </authorList>
    </citation>
    <scope>NUCLEOTIDE SEQUENCE [LARGE SCALE GENOMIC DNA]</scope>
</reference>
<accession>A0A1F6VDI5</accession>
<dbReference type="InterPro" id="IPR010870">
    <property type="entry name" value="Porin_O/P"/>
</dbReference>
<dbReference type="SUPFAM" id="SSF56935">
    <property type="entry name" value="Porins"/>
    <property type="match status" value="1"/>
</dbReference>
<dbReference type="EMBL" id="MFSP01000050">
    <property type="protein sequence ID" value="OGI67690.1"/>
    <property type="molecule type" value="Genomic_DNA"/>
</dbReference>
<dbReference type="InterPro" id="IPR023614">
    <property type="entry name" value="Porin_dom_sf"/>
</dbReference>
<gene>
    <name evidence="1" type="ORF">A2W18_10355</name>
</gene>
<dbReference type="Pfam" id="PF07396">
    <property type="entry name" value="Porin_O_P"/>
    <property type="match status" value="1"/>
</dbReference>
<organism evidence="1 2">
    <name type="scientific">Candidatus Muproteobacteria bacterium RBG_16_60_9</name>
    <dbReference type="NCBI Taxonomy" id="1817755"/>
    <lineage>
        <taxon>Bacteria</taxon>
        <taxon>Pseudomonadati</taxon>
        <taxon>Pseudomonadota</taxon>
        <taxon>Candidatus Muproteobacteria</taxon>
    </lineage>
</organism>
<dbReference type="Gene3D" id="2.40.160.10">
    <property type="entry name" value="Porin"/>
    <property type="match status" value="1"/>
</dbReference>
<evidence type="ECO:0000313" key="2">
    <source>
        <dbReference type="Proteomes" id="UP000179076"/>
    </source>
</evidence>
<evidence type="ECO:0000313" key="1">
    <source>
        <dbReference type="EMBL" id="OGI67690.1"/>
    </source>
</evidence>
<protein>
    <submittedName>
        <fullName evidence="1">Porin</fullName>
    </submittedName>
</protein>
<sequence>MATIAALLGVPAQAASTLEQQVERLGKEVDELKQKVETARPDSGGSRKTTIGGYGELHYNHLDSKNEIDFHRFVLFFGHNVTDRIRFYSEFELEHAFVRDTPSGTPRGEVELEQAFVDFDLMGNHTARGGLFLIPVGILNEFHEPPTFYGVERNPVETNIVPSTWWEGGAAVYGDLMPGLRYDFAVTSGLAVATSGANAFLIRNGRQKVSNAVANDPAYTARLKWTGMPGVELATTLQYQQDVTQSALADSVSALLTEAHAVFTRGPFGLRALYAQWNLDGAAPEAVGRDKQRGWYVEPSFKITPKFGVFARYNEWDNQAGNATDSKKKQTDVGFNYWPHEQVVIKVDMQNQSGTVNDDGFNVGIGYMF</sequence>
<dbReference type="AlphaFoldDB" id="A0A1F6VDI5"/>
<dbReference type="Proteomes" id="UP000179076">
    <property type="component" value="Unassembled WGS sequence"/>
</dbReference>